<dbReference type="InterPro" id="IPR006148">
    <property type="entry name" value="Glc/Gal-6P_isomerase"/>
</dbReference>
<dbReference type="PANTHER" id="PTHR42892">
    <property type="entry name" value="GLUCOSAMINE-6-PHOSPHATE DEAMINASE-LIKE PROTEIN BT_0258-RELATED"/>
    <property type="match status" value="1"/>
</dbReference>
<dbReference type="SUPFAM" id="SSF102588">
    <property type="entry name" value="LmbE-like"/>
    <property type="match status" value="1"/>
</dbReference>
<dbReference type="GO" id="GO:0004342">
    <property type="term" value="F:glucosamine-6-phosphate deaminase activity"/>
    <property type="evidence" value="ECO:0007669"/>
    <property type="project" value="UniProtKB-UniRule"/>
</dbReference>
<evidence type="ECO:0000256" key="1">
    <source>
        <dbReference type="NCBIfam" id="TIGR00502"/>
    </source>
</evidence>
<dbReference type="EMBL" id="FRAA01000003">
    <property type="protein sequence ID" value="SHK14787.1"/>
    <property type="molecule type" value="Genomic_DNA"/>
</dbReference>
<dbReference type="InterPro" id="IPR052960">
    <property type="entry name" value="GlcN6P_deaminase-like"/>
</dbReference>
<dbReference type="Gene3D" id="3.40.50.1360">
    <property type="match status" value="1"/>
</dbReference>
<evidence type="ECO:0000313" key="3">
    <source>
        <dbReference type="EMBL" id="SHK14787.1"/>
    </source>
</evidence>
<reference evidence="4" key="1">
    <citation type="submission" date="2016-11" db="EMBL/GenBank/DDBJ databases">
        <authorList>
            <person name="Varghese N."/>
            <person name="Submissions S."/>
        </authorList>
    </citation>
    <scope>NUCLEOTIDE SEQUENCE [LARGE SCALE GENOMIC DNA]</scope>
    <source>
        <strain evidence="4">DSM 26134</strain>
    </source>
</reference>
<protein>
    <recommendedName>
        <fullName evidence="1">Glucosamine-6-phosphate deaminase</fullName>
        <ecNumber evidence="1">3.5.99.6</ecNumber>
    </recommendedName>
</protein>
<dbReference type="AlphaFoldDB" id="A0A1M6Q3U6"/>
<dbReference type="STRING" id="156994.SAMN04488028_103157"/>
<accession>A0A1M6Q3U6</accession>
<keyword evidence="4" id="KW-1185">Reference proteome</keyword>
<dbReference type="Pfam" id="PF02585">
    <property type="entry name" value="PIG-L"/>
    <property type="match status" value="1"/>
</dbReference>
<dbReference type="NCBIfam" id="TIGR00502">
    <property type="entry name" value="nagB"/>
    <property type="match status" value="1"/>
</dbReference>
<dbReference type="Proteomes" id="UP000184474">
    <property type="component" value="Unassembled WGS sequence"/>
</dbReference>
<dbReference type="RefSeq" id="WP_073122129.1">
    <property type="nucleotide sequence ID" value="NZ_FRAA01000003.1"/>
</dbReference>
<dbReference type="PANTHER" id="PTHR42892:SF1">
    <property type="entry name" value="GLUCOSAMINE-6-PHOSPHATE ISOMERASE"/>
    <property type="match status" value="1"/>
</dbReference>
<name>A0A1M6Q3U6_REIAG</name>
<evidence type="ECO:0000313" key="4">
    <source>
        <dbReference type="Proteomes" id="UP000184474"/>
    </source>
</evidence>
<dbReference type="Pfam" id="PF01182">
    <property type="entry name" value="Glucosamine_iso"/>
    <property type="match status" value="1"/>
</dbReference>
<sequence length="635" mass="72628">MEKTSIESPIEIFEHSLEASKKIASRIAQLIIAKKEVGQMAVLGLATGSSPIEVYNELVRMHREEALSFQNVITFNLDEYFPMAPDREQSYHRFMNEYLFDHVDILPENIHIPDGTLTSVESVNKYCQAYEEKIDEVGGIDLQILGIGRTGHIGFNEPGSTLESITRLVTLDNKTRVDATKDFFGKHNVPKNAVTMGISTILKSKQVVLMAWGEGKAEIVERAINGHMSAQVPATFLQNHMNVTYYFDMPAASELAQVKTPWLLDSITWDALMVRKAVVWLCEILGKPILTLTNEDYNENGLSELLTKRDSAYKINIEVFNQLQHTITGWPGGKPNADDSQRPERNTPFPKRTLIFSPHPDDDVISMGGTLLRLVEQGHEVHVAYQVSGNIAVFDEYAYNYLDFMCDYNQMIDVKNEKLIALRDEVRDYMQSDQSGNKAPDALRELKGQLRKNEAKAACRYCGVDEKNLHFMNLPFYETGEVKKKPLGEEDIQLTMDLLQEQQPHQVFLAGDLSDPHGTHRVCLEAIFEAMRRLKNEAWTDNCKVWMYRGAWQEWDIADIEMAVPISPEELMKKRQAIFRHQSQKDGVAFPGSDAREFWQRAEDRNRHTARQYDKLGMAQYEAMEAFVEWDFKNE</sequence>
<evidence type="ECO:0000259" key="2">
    <source>
        <dbReference type="Pfam" id="PF01182"/>
    </source>
</evidence>
<dbReference type="GO" id="GO:0006046">
    <property type="term" value="P:N-acetylglucosamine catabolic process"/>
    <property type="evidence" value="ECO:0007669"/>
    <property type="project" value="UniProtKB-UniRule"/>
</dbReference>
<dbReference type="InterPro" id="IPR003737">
    <property type="entry name" value="GlcNAc_PI_deacetylase-related"/>
</dbReference>
<dbReference type="InterPro" id="IPR037171">
    <property type="entry name" value="NagB/RpiA_transferase-like"/>
</dbReference>
<dbReference type="InterPro" id="IPR004547">
    <property type="entry name" value="Glucosamine6P_isomerase"/>
</dbReference>
<dbReference type="Gene3D" id="3.40.50.10320">
    <property type="entry name" value="LmbE-like"/>
    <property type="match status" value="1"/>
</dbReference>
<gene>
    <name evidence="3" type="ORF">SAMN04488028_103157</name>
</gene>
<feature type="domain" description="Glucosamine/galactosamine-6-phosphate isomerase" evidence="2">
    <location>
        <begin position="19"/>
        <end position="240"/>
    </location>
</feature>
<dbReference type="CDD" id="cd01399">
    <property type="entry name" value="GlcN6P_deaminase"/>
    <property type="match status" value="1"/>
</dbReference>
<dbReference type="InterPro" id="IPR024078">
    <property type="entry name" value="LmbE-like_dom_sf"/>
</dbReference>
<dbReference type="SUPFAM" id="SSF100950">
    <property type="entry name" value="NagB/RpiA/CoA transferase-like"/>
    <property type="match status" value="1"/>
</dbReference>
<proteinExistence type="predicted"/>
<organism evidence="3 4">
    <name type="scientific">Reichenbachiella agariperforans</name>
    <dbReference type="NCBI Taxonomy" id="156994"/>
    <lineage>
        <taxon>Bacteria</taxon>
        <taxon>Pseudomonadati</taxon>
        <taxon>Bacteroidota</taxon>
        <taxon>Cytophagia</taxon>
        <taxon>Cytophagales</taxon>
        <taxon>Reichenbachiellaceae</taxon>
        <taxon>Reichenbachiella</taxon>
    </lineage>
</organism>
<dbReference type="EC" id="3.5.99.6" evidence="1"/>
<dbReference type="NCBIfam" id="NF002557">
    <property type="entry name" value="PRK02122.1"/>
    <property type="match status" value="1"/>
</dbReference>
<dbReference type="GO" id="GO:0005975">
    <property type="term" value="P:carbohydrate metabolic process"/>
    <property type="evidence" value="ECO:0007669"/>
    <property type="project" value="InterPro"/>
</dbReference>